<gene>
    <name evidence="1" type="ORF">AJ79_02907</name>
</gene>
<dbReference type="OrthoDB" id="3350591at2759"/>
<dbReference type="STRING" id="1447875.A0A2B7Y127"/>
<dbReference type="InterPro" id="IPR053204">
    <property type="entry name" value="Oxopyrrolidines_Biosynth-assoc"/>
</dbReference>
<dbReference type="EMBL" id="PDNB01000032">
    <property type="protein sequence ID" value="PGH14741.1"/>
    <property type="molecule type" value="Genomic_DNA"/>
</dbReference>
<name>A0A2B7Y127_9EURO</name>
<organism evidence="1 2">
    <name type="scientific">Helicocarpus griseus UAMH5409</name>
    <dbReference type="NCBI Taxonomy" id="1447875"/>
    <lineage>
        <taxon>Eukaryota</taxon>
        <taxon>Fungi</taxon>
        <taxon>Dikarya</taxon>
        <taxon>Ascomycota</taxon>
        <taxon>Pezizomycotina</taxon>
        <taxon>Eurotiomycetes</taxon>
        <taxon>Eurotiomycetidae</taxon>
        <taxon>Onygenales</taxon>
        <taxon>Ajellomycetaceae</taxon>
        <taxon>Helicocarpus</taxon>
    </lineage>
</organism>
<proteinExistence type="predicted"/>
<comment type="caution">
    <text evidence="1">The sequence shown here is derived from an EMBL/GenBank/DDBJ whole genome shotgun (WGS) entry which is preliminary data.</text>
</comment>
<dbReference type="Proteomes" id="UP000223968">
    <property type="component" value="Unassembled WGS sequence"/>
</dbReference>
<evidence type="ECO:0000313" key="1">
    <source>
        <dbReference type="EMBL" id="PGH14741.1"/>
    </source>
</evidence>
<dbReference type="PANTHER" id="PTHR38797:SF4">
    <property type="entry name" value="NUCLEAR PORE COMPLEX PROTEIN NUP85"/>
    <property type="match status" value="1"/>
</dbReference>
<dbReference type="InterPro" id="IPR022085">
    <property type="entry name" value="OpdG"/>
</dbReference>
<protein>
    <recommendedName>
        <fullName evidence="3">Transcription factor domain-containing protein</fullName>
    </recommendedName>
</protein>
<accession>A0A2B7Y127</accession>
<dbReference type="AlphaFoldDB" id="A0A2B7Y127"/>
<keyword evidence="2" id="KW-1185">Reference proteome</keyword>
<sequence length="192" mass="22681">MHKLARLLERLGQSSKVNQLYFDEARRGWYNRYQRLSETLRDEFAEPDENEREMNEYISYHAFAANLHECSIYPASPTFAIWALRKALEMKHEEGRMRDTHVLAAAQWILWNGQSLFMQVRYPGDVGPDDKQNWSPGDLYDGEPLPTLHRWRFWSTRFREFAQQVHAVSDECKTVAAKAADMMDSIERNMTF</sequence>
<reference evidence="1 2" key="1">
    <citation type="submission" date="2017-10" db="EMBL/GenBank/DDBJ databases">
        <title>Comparative genomics in systemic dimorphic fungi from Ajellomycetaceae.</title>
        <authorList>
            <person name="Munoz J.F."/>
            <person name="Mcewen J.G."/>
            <person name="Clay O.K."/>
            <person name="Cuomo C.A."/>
        </authorList>
    </citation>
    <scope>NUCLEOTIDE SEQUENCE [LARGE SCALE GENOMIC DNA]</scope>
    <source>
        <strain evidence="1 2">UAMH5409</strain>
    </source>
</reference>
<dbReference type="PANTHER" id="PTHR38797">
    <property type="entry name" value="NUCLEAR PORE COMPLEX PROTEIN NUP85-RELATED"/>
    <property type="match status" value="1"/>
</dbReference>
<dbReference type="Pfam" id="PF12311">
    <property type="entry name" value="DUF3632"/>
    <property type="match status" value="1"/>
</dbReference>
<evidence type="ECO:0000313" key="2">
    <source>
        <dbReference type="Proteomes" id="UP000223968"/>
    </source>
</evidence>
<evidence type="ECO:0008006" key="3">
    <source>
        <dbReference type="Google" id="ProtNLM"/>
    </source>
</evidence>